<dbReference type="Gene3D" id="3.10.20.90">
    <property type="entry name" value="Phosphatidylinositol 3-kinase Catalytic Subunit, Chain A, domain 1"/>
    <property type="match status" value="1"/>
</dbReference>
<sequence length="739" mass="82863">MPESSKIDLFVKTLTGKTITLQVEPDDSIPHVKNLIQDKEGIPPDQQRLIFAGKKLEDIMYLDDYNIQTESTLHLVLRLRGMISTFTSSDLSSPQVRFLMLSDQERENQPAPLAALRATAAREQADLSVSFTRHESCSLTPEHLRALSDFVDFMWYRGISWGGRTMRAKDLKLVLPTETLRRVIRLPAPAESGAEGSPDVVDQILMLHPEKTYAKFAMRRTEGPTKACIDFHCDGDYASHTVQICVNDQAEYAGGRLVFFTEKGLEFPERTPGSVTVHCRKVLHGVTHLESGVRKSLFVVDSGNGLGQSDVHYATSDDVESFFRYREEREGVGSCSVRSLDEIAVALRSRLASVREGERGGAGSESESDSLLRGLPERAWKKVVGVLEALSSRKLRSALSLGEALGGVSSFRDRQKSLQQKVRSAVASQHPPVSQQESDDRDRQREETLRLLESSLQQGKATAQAVCQQTAGGGGDAGLVPVLTLADRVEDSVTELERLLPGGDGGGETVSRRPEFALLLVKSWQSRRANREEVHSSRVTRASRNLQKALEEESLARLPAVCEELEVVSWEKRDVPRRERALEDFFHEFGRRWVGKDVVRVVVGAGQGVVKLLRDFDEQKKEVGAAAEELRAGVALARPEKLQQERRRLAELHEVYQSEHKQLLSTKSKLENAEEQHPYPEMQAEIERLRKELQELRQRERENDYAAAIARQRAVLLSLASLHFPELLWEGGDFLRREL</sequence>
<dbReference type="InterPro" id="IPR000626">
    <property type="entry name" value="Ubiquitin-like_dom"/>
</dbReference>
<dbReference type="VEuPathDB" id="CryptoDB:Cvel_16124"/>
<evidence type="ECO:0000256" key="2">
    <source>
        <dbReference type="SAM" id="MobiDB-lite"/>
    </source>
</evidence>
<gene>
    <name evidence="4" type="ORF">Cvel_16124</name>
</gene>
<dbReference type="FunFam" id="3.10.20.90:FF:000160">
    <property type="entry name" value="Polyubiquitin-C"/>
    <property type="match status" value="1"/>
</dbReference>
<dbReference type="InterPro" id="IPR029071">
    <property type="entry name" value="Ubiquitin-like_domsf"/>
</dbReference>
<dbReference type="EMBL" id="CDMZ01000250">
    <property type="protein sequence ID" value="CEM10170.1"/>
    <property type="molecule type" value="Genomic_DNA"/>
</dbReference>
<dbReference type="InterPro" id="IPR019954">
    <property type="entry name" value="Ubiquitin_CS"/>
</dbReference>
<proteinExistence type="predicted"/>
<organism evidence="4">
    <name type="scientific">Chromera velia CCMP2878</name>
    <dbReference type="NCBI Taxonomy" id="1169474"/>
    <lineage>
        <taxon>Eukaryota</taxon>
        <taxon>Sar</taxon>
        <taxon>Alveolata</taxon>
        <taxon>Colpodellida</taxon>
        <taxon>Chromeraceae</taxon>
        <taxon>Chromera</taxon>
    </lineage>
</organism>
<dbReference type="PROSITE" id="PS50053">
    <property type="entry name" value="UBIQUITIN_2"/>
    <property type="match status" value="1"/>
</dbReference>
<dbReference type="SMART" id="SM00213">
    <property type="entry name" value="UBQ"/>
    <property type="match status" value="1"/>
</dbReference>
<dbReference type="PROSITE" id="PS00299">
    <property type="entry name" value="UBIQUITIN_1"/>
    <property type="match status" value="1"/>
</dbReference>
<dbReference type="PRINTS" id="PR00348">
    <property type="entry name" value="UBIQUITIN"/>
</dbReference>
<dbReference type="AlphaFoldDB" id="A0A0G4FBA2"/>
<name>A0A0G4FBA2_9ALVE</name>
<accession>A0A0G4FBA2</accession>
<dbReference type="Gene3D" id="2.60.120.620">
    <property type="entry name" value="q2cbj1_9rhob like domain"/>
    <property type="match status" value="1"/>
</dbReference>
<dbReference type="Pfam" id="PF00240">
    <property type="entry name" value="ubiquitin"/>
    <property type="match status" value="1"/>
</dbReference>
<evidence type="ECO:0000313" key="4">
    <source>
        <dbReference type="EMBL" id="CEM10170.1"/>
    </source>
</evidence>
<reference evidence="4" key="1">
    <citation type="submission" date="2014-11" db="EMBL/GenBank/DDBJ databases">
        <authorList>
            <person name="Otto D Thomas"/>
            <person name="Naeem Raeece"/>
        </authorList>
    </citation>
    <scope>NUCLEOTIDE SEQUENCE</scope>
</reference>
<feature type="domain" description="Ubiquitin-like" evidence="3">
    <location>
        <begin position="7"/>
        <end position="82"/>
    </location>
</feature>
<dbReference type="SUPFAM" id="SSF54236">
    <property type="entry name" value="Ubiquitin-like"/>
    <property type="match status" value="1"/>
</dbReference>
<evidence type="ECO:0000259" key="3">
    <source>
        <dbReference type="PROSITE" id="PS50053"/>
    </source>
</evidence>
<dbReference type="PANTHER" id="PTHR10666">
    <property type="entry name" value="UBIQUITIN"/>
    <property type="match status" value="1"/>
</dbReference>
<feature type="coiled-coil region" evidence="1">
    <location>
        <begin position="642"/>
        <end position="706"/>
    </location>
</feature>
<protein>
    <recommendedName>
        <fullName evidence="3">Ubiquitin-like domain-containing protein</fullName>
    </recommendedName>
</protein>
<evidence type="ECO:0000256" key="1">
    <source>
        <dbReference type="SAM" id="Coils"/>
    </source>
</evidence>
<dbReference type="InterPro" id="IPR019956">
    <property type="entry name" value="Ubiquitin_dom"/>
</dbReference>
<keyword evidence="1" id="KW-0175">Coiled coil</keyword>
<dbReference type="InterPro" id="IPR050158">
    <property type="entry name" value="Ubiquitin_ubiquitin-like"/>
</dbReference>
<feature type="region of interest" description="Disordered" evidence="2">
    <location>
        <begin position="419"/>
        <end position="445"/>
    </location>
</feature>